<dbReference type="EMBL" id="QXFW01000477">
    <property type="protein sequence ID" value="KAE9011051.1"/>
    <property type="molecule type" value="Genomic_DNA"/>
</dbReference>
<sequence length="258" mass="29433">MERALGEPALVLCGACMDREERRWLPLCCAEDGALLVRDVCVRPSCPRLQVRGHLCVEHVLELELSWQGNYAVRACHGCRVSTLQLYDEKRVVWFILEAGEHTRGAHGVERRVKTPASADSADSDVPPVRAPGKRPLGKRPRPRRKSSRFVKQHVEKEQMRAFEWSLGNLPLEKSRHLWRDNHKRAEMEKDPMAYLLAQKPPVKEAPDVNSRPEPLEVFCGVLGCRRFAKTDNRCRFHSAKPLEFVKPTVEMKSAATK</sequence>
<name>A0A6A3KUS9_9STRA</name>
<dbReference type="Proteomes" id="UP000460718">
    <property type="component" value="Unassembled WGS sequence"/>
</dbReference>
<feature type="region of interest" description="Disordered" evidence="1">
    <location>
        <begin position="106"/>
        <end position="153"/>
    </location>
</feature>
<dbReference type="EMBL" id="QXGC01000507">
    <property type="protein sequence ID" value="KAE9232110.1"/>
    <property type="molecule type" value="Genomic_DNA"/>
</dbReference>
<evidence type="ECO:0000313" key="5">
    <source>
        <dbReference type="Proteomes" id="UP000460718"/>
    </source>
</evidence>
<dbReference type="Proteomes" id="UP000476176">
    <property type="component" value="Unassembled WGS sequence"/>
</dbReference>
<gene>
    <name evidence="4" type="ORF">PF004_g10012</name>
    <name evidence="3" type="ORF">PF010_g10541</name>
    <name evidence="2" type="ORF">PF011_g9546</name>
</gene>
<accession>A0A6A3KUS9</accession>
<evidence type="ECO:0000256" key="1">
    <source>
        <dbReference type="SAM" id="MobiDB-lite"/>
    </source>
</evidence>
<evidence type="ECO:0000313" key="3">
    <source>
        <dbReference type="EMBL" id="KAE9112201.1"/>
    </source>
</evidence>
<reference evidence="5 6" key="1">
    <citation type="submission" date="2018-09" db="EMBL/GenBank/DDBJ databases">
        <title>Genomic investigation of the strawberry pathogen Phytophthora fragariae indicates pathogenicity is determined by transcriptional variation in three key races.</title>
        <authorList>
            <person name="Adams T.M."/>
            <person name="Armitage A.D."/>
            <person name="Sobczyk M.K."/>
            <person name="Bates H.J."/>
            <person name="Dunwell J.M."/>
            <person name="Nellist C.F."/>
            <person name="Harrison R.J."/>
        </authorList>
    </citation>
    <scope>NUCLEOTIDE SEQUENCE [LARGE SCALE GENOMIC DNA]</scope>
    <source>
        <strain evidence="4 6">BC-23</strain>
        <strain evidence="3 7">ONT-3</strain>
        <strain evidence="2 5">SCRP245</strain>
    </source>
</reference>
<evidence type="ECO:0000313" key="7">
    <source>
        <dbReference type="Proteomes" id="UP000488956"/>
    </source>
</evidence>
<comment type="caution">
    <text evidence="2">The sequence shown here is derived from an EMBL/GenBank/DDBJ whole genome shotgun (WGS) entry which is preliminary data.</text>
</comment>
<evidence type="ECO:0000313" key="6">
    <source>
        <dbReference type="Proteomes" id="UP000476176"/>
    </source>
</evidence>
<proteinExistence type="predicted"/>
<feature type="compositionally biased region" description="Basic residues" evidence="1">
    <location>
        <begin position="132"/>
        <end position="152"/>
    </location>
</feature>
<organism evidence="2 5">
    <name type="scientific">Phytophthora fragariae</name>
    <dbReference type="NCBI Taxonomy" id="53985"/>
    <lineage>
        <taxon>Eukaryota</taxon>
        <taxon>Sar</taxon>
        <taxon>Stramenopiles</taxon>
        <taxon>Oomycota</taxon>
        <taxon>Peronosporomycetes</taxon>
        <taxon>Peronosporales</taxon>
        <taxon>Peronosporaceae</taxon>
        <taxon>Phytophthora</taxon>
    </lineage>
</organism>
<dbReference type="Proteomes" id="UP000488956">
    <property type="component" value="Unassembled WGS sequence"/>
</dbReference>
<evidence type="ECO:0000313" key="2">
    <source>
        <dbReference type="EMBL" id="KAE9011051.1"/>
    </source>
</evidence>
<dbReference type="EMBL" id="QXFX01000535">
    <property type="protein sequence ID" value="KAE9112201.1"/>
    <property type="molecule type" value="Genomic_DNA"/>
</dbReference>
<protein>
    <submittedName>
        <fullName evidence="2">Uncharacterized protein</fullName>
    </submittedName>
</protein>
<dbReference type="AlphaFoldDB" id="A0A6A3KUS9"/>
<evidence type="ECO:0000313" key="4">
    <source>
        <dbReference type="EMBL" id="KAE9232110.1"/>
    </source>
</evidence>